<dbReference type="Proteomes" id="UP000663946">
    <property type="component" value="Chromosome 1"/>
</dbReference>
<protein>
    <submittedName>
        <fullName evidence="1">Uncharacterized protein</fullName>
    </submittedName>
</protein>
<dbReference type="AlphaFoldDB" id="A0AAJ4MZU0"/>
<dbReference type="EMBL" id="CP049216">
    <property type="protein sequence ID" value="QTG12355.1"/>
    <property type="molecule type" value="Genomic_DNA"/>
</dbReference>
<proteinExistence type="predicted"/>
<gene>
    <name evidence="1" type="ORF">G6M86_03460</name>
</gene>
<evidence type="ECO:0000313" key="2">
    <source>
        <dbReference type="Proteomes" id="UP000663946"/>
    </source>
</evidence>
<name>A0AAJ4MZU0_AGRTU</name>
<organism evidence="1 2">
    <name type="scientific">Agrobacterium tumefaciens</name>
    <dbReference type="NCBI Taxonomy" id="358"/>
    <lineage>
        <taxon>Bacteria</taxon>
        <taxon>Pseudomonadati</taxon>
        <taxon>Pseudomonadota</taxon>
        <taxon>Alphaproteobacteria</taxon>
        <taxon>Hyphomicrobiales</taxon>
        <taxon>Rhizobiaceae</taxon>
        <taxon>Rhizobium/Agrobacterium group</taxon>
        <taxon>Agrobacterium</taxon>
        <taxon>Agrobacterium tumefaciens complex</taxon>
    </lineage>
</organism>
<sequence length="260" mass="28184">MGSENYTLGRGELHFSRFKPGTQIGEGYRYLGNSPEFSLTLETEELAHFNSDRGIREKDKSITLEVTRSGSIVLDEIDEDNLAYYFFSAAGKETITEAGGAVTGFAIADAIPGRSYQLGETATDAVGDVKISTTGLTVKKGATTFTILDDYLIDYERGLLTIVEGGAIINGDDLTVDYTTLASTYDRVISGSEKVEGALKFVTRNATGPDRVITMPYITLAPNGDYNLKGDDWQQIPFTVEVLRKGALESIYIASLPKAA</sequence>
<evidence type="ECO:0000313" key="1">
    <source>
        <dbReference type="EMBL" id="QTG12355.1"/>
    </source>
</evidence>
<accession>A0AAJ4MZU0</accession>
<reference evidence="1" key="1">
    <citation type="submission" date="2020-02" db="EMBL/GenBank/DDBJ databases">
        <title>Unexpected conservation and global transmission of agrobacterial virulence plasmids.</title>
        <authorList>
            <person name="Weisberg A.J."/>
            <person name="Davis E.W. II"/>
            <person name="Tabima J.R."/>
            <person name="Belcher M.S."/>
            <person name="Miller M."/>
            <person name="Kuo C.-H."/>
            <person name="Loper J.E."/>
            <person name="Grunwald N.J."/>
            <person name="Putnam M.L."/>
            <person name="Chang J.H."/>
        </authorList>
    </citation>
    <scope>NUCLEOTIDE SEQUENCE</scope>
    <source>
        <strain evidence="1">Q15/94</strain>
    </source>
</reference>
<dbReference type="RefSeq" id="WP_333721824.1">
    <property type="nucleotide sequence ID" value="NZ_CP049216.1"/>
</dbReference>